<feature type="domain" description="ATP synthase F1 complex delta/epsilon subunit N-terminal" evidence="18">
    <location>
        <begin position="39"/>
        <end position="115"/>
    </location>
</feature>
<dbReference type="GO" id="GO:0046933">
    <property type="term" value="F:proton-transporting ATP synthase activity, rotational mechanism"/>
    <property type="evidence" value="ECO:0007669"/>
    <property type="project" value="InterPro"/>
</dbReference>
<dbReference type="PANTHER" id="PTHR13822:SF7">
    <property type="entry name" value="ATP SYNTHASE SUBUNIT DELTA, MITOCHONDRIAL"/>
    <property type="match status" value="1"/>
</dbReference>
<evidence type="ECO:0000256" key="11">
    <source>
        <dbReference type="ARBA" id="ARBA00023196"/>
    </source>
</evidence>
<keyword evidence="4" id="KW-0375">Hydrogen ion transport</keyword>
<dbReference type="CDD" id="cd12152">
    <property type="entry name" value="F1-ATPase_delta"/>
    <property type="match status" value="1"/>
</dbReference>
<evidence type="ECO:0000256" key="9">
    <source>
        <dbReference type="ARBA" id="ARBA00023128"/>
    </source>
</evidence>
<protein>
    <recommendedName>
        <fullName evidence="17">ATP synthase F(1) complex subunit delta, mitochondrial</fullName>
    </recommendedName>
    <alternativeName>
        <fullName evidence="14">ATP synthase F1 subunit delta</fullName>
    </alternativeName>
    <alternativeName>
        <fullName evidence="13">F-ATPase delta subunit</fullName>
    </alternativeName>
</protein>
<proteinExistence type="inferred from homology"/>
<evidence type="ECO:0000313" key="20">
    <source>
        <dbReference type="RefSeq" id="XP_013396999.1"/>
    </source>
</evidence>
<evidence type="ECO:0000256" key="12">
    <source>
        <dbReference type="ARBA" id="ARBA00023310"/>
    </source>
</evidence>
<keyword evidence="6" id="KW-0809">Transit peptide</keyword>
<dbReference type="RefSeq" id="XP_013396999.1">
    <property type="nucleotide sequence ID" value="XM_013541545.1"/>
</dbReference>
<dbReference type="GO" id="GO:0005743">
    <property type="term" value="C:mitochondrial inner membrane"/>
    <property type="evidence" value="ECO:0007669"/>
    <property type="project" value="UniProtKB-SubCell"/>
</dbReference>
<reference evidence="20" key="1">
    <citation type="submission" date="2025-08" db="UniProtKB">
        <authorList>
            <consortium name="RefSeq"/>
        </authorList>
    </citation>
    <scope>IDENTIFICATION</scope>
    <source>
        <tissue evidence="20">Gonads</tissue>
    </source>
</reference>
<dbReference type="SUPFAM" id="SSF51344">
    <property type="entry name" value="Epsilon subunit of F1F0-ATP synthase N-terminal domain"/>
    <property type="match status" value="1"/>
</dbReference>
<dbReference type="FunCoup" id="A0A1S3IHN5">
    <property type="interactions" value="1638"/>
</dbReference>
<dbReference type="FunFam" id="2.60.15.10:FF:000004">
    <property type="entry name" value="ATP synthase subunit delta, mitochondrial"/>
    <property type="match status" value="1"/>
</dbReference>
<comment type="function">
    <text evidence="15">Subunit delta, of the mitochondrial membrane ATP synthase complex (F(1)F(0) ATP synthase or Complex V) that produces ATP from ADP in the presence of a proton gradient across the membrane which is generated by electron transport complexes of the respiratory chain. ATP synthase complex consist of a soluble F(1) head domain - the catalytic core - and a membrane F(1) domain - the membrane proton channel. These two domains are linked by a central stalk rotating inside the F(1) region and a stationary peripheral stalk. During catalysis, ATP synthesis in the catalytic domain of F(1) is coupled via a rotary mechanism of the central stalk subunits to proton translocation. In vivo, can only synthesize ATP although its ATP hydrolase activity can be activated artificially in vitro. With the central stalk subunit gamma, is essential for the biogenesis of F(1) catalytic part of the ATP synthase complex namely in the formation of F1 assembly intermediate.</text>
</comment>
<dbReference type="Pfam" id="PF02823">
    <property type="entry name" value="ATP-synt_DE_N"/>
    <property type="match status" value="1"/>
</dbReference>
<dbReference type="InterPro" id="IPR036771">
    <property type="entry name" value="ATPsynth_dsu/esu_N"/>
</dbReference>
<dbReference type="Gene3D" id="2.60.15.10">
    <property type="entry name" value="F0F1 ATP synthase delta/epsilon subunit, N-terminal"/>
    <property type="match status" value="1"/>
</dbReference>
<dbReference type="InterPro" id="IPR020546">
    <property type="entry name" value="ATP_synth_F1_dsu/esu_N"/>
</dbReference>
<evidence type="ECO:0000256" key="3">
    <source>
        <dbReference type="ARBA" id="ARBA00022448"/>
    </source>
</evidence>
<dbReference type="AlphaFoldDB" id="A0A1S3IHN5"/>
<evidence type="ECO:0000256" key="5">
    <source>
        <dbReference type="ARBA" id="ARBA00022792"/>
    </source>
</evidence>
<dbReference type="STRING" id="7574.A0A1S3IHN5"/>
<dbReference type="PANTHER" id="PTHR13822">
    <property type="entry name" value="ATP SYNTHASE DELTA/EPSILON CHAIN"/>
    <property type="match status" value="1"/>
</dbReference>
<keyword evidence="7" id="KW-0007">Acetylation</keyword>
<comment type="similarity">
    <text evidence="2">Belongs to the ATPase epsilon chain family.</text>
</comment>
<evidence type="ECO:0000256" key="7">
    <source>
        <dbReference type="ARBA" id="ARBA00022990"/>
    </source>
</evidence>
<evidence type="ECO:0000256" key="17">
    <source>
        <dbReference type="ARBA" id="ARBA00070799"/>
    </source>
</evidence>
<evidence type="ECO:0000256" key="4">
    <source>
        <dbReference type="ARBA" id="ARBA00022781"/>
    </source>
</evidence>
<dbReference type="KEGG" id="lak:106163848"/>
<dbReference type="GO" id="GO:0045259">
    <property type="term" value="C:proton-transporting ATP synthase complex"/>
    <property type="evidence" value="ECO:0007669"/>
    <property type="project" value="UniProtKB-KW"/>
</dbReference>
<keyword evidence="10" id="KW-0472">Membrane</keyword>
<dbReference type="InParanoid" id="A0A1S3IHN5"/>
<evidence type="ECO:0000256" key="8">
    <source>
        <dbReference type="ARBA" id="ARBA00023065"/>
    </source>
</evidence>
<keyword evidence="12" id="KW-0066">ATP synthesis</keyword>
<comment type="subcellular location">
    <subcellularLocation>
        <location evidence="1">Mitochondrion inner membrane</location>
    </subcellularLocation>
</comment>
<keyword evidence="9" id="KW-0496">Mitochondrion</keyword>
<dbReference type="FunFam" id="1.20.5.440:FF:000002">
    <property type="entry name" value="ATP synthase subunit delta, mitochondrial"/>
    <property type="match status" value="1"/>
</dbReference>
<evidence type="ECO:0000256" key="10">
    <source>
        <dbReference type="ARBA" id="ARBA00023136"/>
    </source>
</evidence>
<dbReference type="NCBIfam" id="TIGR01216">
    <property type="entry name" value="ATP_synt_epsi"/>
    <property type="match status" value="1"/>
</dbReference>
<evidence type="ECO:0000256" key="15">
    <source>
        <dbReference type="ARBA" id="ARBA00056834"/>
    </source>
</evidence>
<dbReference type="OMA" id="HQTLYSE"/>
<evidence type="ECO:0000256" key="13">
    <source>
        <dbReference type="ARBA" id="ARBA00031669"/>
    </source>
</evidence>
<comment type="subunit">
    <text evidence="16">Component of the ATP synthase complex composed at least of ATP5F1A/subunit alpha, ATP5F1B/subunit beta, ATP5MC1/subunit c (homooctomer), MT-ATP6/subunit a, MT-ATP8/subunit 8, ATP5ME/subunit e, ATP5MF/subunit f, ATP5MG/subunit g, ATP5MK/subunit k, ATP5MJ/subunit j, ATP5F1C/subunit gamma, ATP5F1D/subunit delta, ATP5F1E/subunit epsilon, ATP5PF/subunit F6, ATP5PB/subunit b, ATP5PD/subunit d, ATP5PO/subunit OSCP. ATP synthase complex consists of a soluble F(1) head domain (subunits alpha(3) and beta(3)) - the catalytic core - and a membrane F(0) domain - the membrane proton channel (subunits c, a, 8, e, f, g, k and j). These two domains are linked by a central stalk (subunits gamma, delta, and epsilon) rotating inside the F1 region and a stationary peripheral stalk (subunits F6, b, d, and OSCP). Component of a complex composed at least by ATPIF1, ATP5F1A, ATP5F1B, ATP5F1C AND ATP5F1E.</text>
</comment>
<gene>
    <name evidence="20" type="primary">LOC106163848</name>
</gene>
<evidence type="ECO:0000313" key="19">
    <source>
        <dbReference type="Proteomes" id="UP000085678"/>
    </source>
</evidence>
<dbReference type="InterPro" id="IPR001469">
    <property type="entry name" value="ATP_synth_F1_dsu/esu"/>
</dbReference>
<keyword evidence="19" id="KW-1185">Reference proteome</keyword>
<keyword evidence="5" id="KW-0999">Mitochondrion inner membrane</keyword>
<keyword evidence="3" id="KW-0813">Transport</keyword>
<dbReference type="Proteomes" id="UP000085678">
    <property type="component" value="Unplaced"/>
</dbReference>
<dbReference type="Gene3D" id="1.20.5.440">
    <property type="entry name" value="ATP synthase delta/epsilon subunit, C-terminal domain"/>
    <property type="match status" value="1"/>
</dbReference>
<dbReference type="OrthoDB" id="270171at2759"/>
<evidence type="ECO:0000256" key="14">
    <source>
        <dbReference type="ARBA" id="ARBA00032372"/>
    </source>
</evidence>
<evidence type="ECO:0000256" key="1">
    <source>
        <dbReference type="ARBA" id="ARBA00004273"/>
    </source>
</evidence>
<sequence>MAMLRPVSRLNSVVSKAARLSSASLQQRREKGDLILTFASPGDVYYVQQSVKQVDVPTLAGSVGILPDHVPWIGCLKPGLLSVFEESGTKVQYFVSSGTATVNPDSSLQILAEEAVPVDRLDTSAVTSGLAKAQQMVTSAPTDKEKAEAQIEVECYEALQKALLDKH</sequence>
<evidence type="ECO:0000259" key="18">
    <source>
        <dbReference type="Pfam" id="PF02823"/>
    </source>
</evidence>
<evidence type="ECO:0000256" key="16">
    <source>
        <dbReference type="ARBA" id="ARBA00062932"/>
    </source>
</evidence>
<evidence type="ECO:0000256" key="2">
    <source>
        <dbReference type="ARBA" id="ARBA00005712"/>
    </source>
</evidence>
<organism evidence="19 20">
    <name type="scientific">Lingula anatina</name>
    <name type="common">Brachiopod</name>
    <name type="synonym">Lingula unguis</name>
    <dbReference type="NCBI Taxonomy" id="7574"/>
    <lineage>
        <taxon>Eukaryota</taxon>
        <taxon>Metazoa</taxon>
        <taxon>Spiralia</taxon>
        <taxon>Lophotrochozoa</taxon>
        <taxon>Brachiopoda</taxon>
        <taxon>Linguliformea</taxon>
        <taxon>Lingulata</taxon>
        <taxon>Lingulida</taxon>
        <taxon>Linguloidea</taxon>
        <taxon>Lingulidae</taxon>
        <taxon>Lingula</taxon>
    </lineage>
</organism>
<accession>A0A1S3IHN5</accession>
<keyword evidence="8" id="KW-0406">Ion transport</keyword>
<dbReference type="GeneID" id="106163848"/>
<name>A0A1S3IHN5_LINAN</name>
<keyword evidence="11" id="KW-0139">CF(1)</keyword>
<evidence type="ECO:0000256" key="6">
    <source>
        <dbReference type="ARBA" id="ARBA00022946"/>
    </source>
</evidence>
<dbReference type="HAMAP" id="MF_00530">
    <property type="entry name" value="ATP_synth_epsil_bac"/>
    <property type="match status" value="1"/>
</dbReference>